<dbReference type="InterPro" id="IPR036291">
    <property type="entry name" value="NAD(P)-bd_dom_sf"/>
</dbReference>
<comment type="caution">
    <text evidence="2">The sequence shown here is derived from an EMBL/GenBank/DDBJ whole genome shotgun (WGS) entry which is preliminary data.</text>
</comment>
<dbReference type="EMBL" id="JAFFPU010000033">
    <property type="protein sequence ID" value="MBM9577335.1"/>
    <property type="molecule type" value="Genomic_DNA"/>
</dbReference>
<dbReference type="Proteomes" id="UP000724686">
    <property type="component" value="Unassembled WGS sequence"/>
</dbReference>
<dbReference type="InterPro" id="IPR000683">
    <property type="entry name" value="Gfo/Idh/MocA-like_OxRdtase_N"/>
</dbReference>
<dbReference type="PANTHER" id="PTHR43249:SF1">
    <property type="entry name" value="D-GLUCOSIDE 3-DEHYDROGENASE"/>
    <property type="match status" value="1"/>
</dbReference>
<evidence type="ECO:0000259" key="1">
    <source>
        <dbReference type="Pfam" id="PF01408"/>
    </source>
</evidence>
<feature type="domain" description="Gfo/Idh/MocA-like oxidoreductase N-terminal" evidence="1">
    <location>
        <begin position="29"/>
        <end position="136"/>
    </location>
</feature>
<dbReference type="Pfam" id="PF01408">
    <property type="entry name" value="GFO_IDH_MocA"/>
    <property type="match status" value="1"/>
</dbReference>
<protein>
    <submittedName>
        <fullName evidence="2">Gfo/Idh/MocA family oxidoreductase</fullName>
    </submittedName>
</protein>
<proteinExistence type="predicted"/>
<dbReference type="Gene3D" id="3.40.50.720">
    <property type="entry name" value="NAD(P)-binding Rossmann-like Domain"/>
    <property type="match status" value="1"/>
</dbReference>
<keyword evidence="3" id="KW-1185">Reference proteome</keyword>
<dbReference type="RefSeq" id="WP_205279469.1">
    <property type="nucleotide sequence ID" value="NZ_JAFFPU010000033.1"/>
</dbReference>
<dbReference type="PANTHER" id="PTHR43249">
    <property type="entry name" value="UDP-N-ACETYL-2-AMINO-2-DEOXY-D-GLUCURONATE OXIDASE"/>
    <property type="match status" value="1"/>
</dbReference>
<evidence type="ECO:0000313" key="2">
    <source>
        <dbReference type="EMBL" id="MBM9577335.1"/>
    </source>
</evidence>
<organism evidence="2 3">
    <name type="scientific">Leptospira ainlahdjerensis</name>
    <dbReference type="NCBI Taxonomy" id="2810033"/>
    <lineage>
        <taxon>Bacteria</taxon>
        <taxon>Pseudomonadati</taxon>
        <taxon>Spirochaetota</taxon>
        <taxon>Spirochaetia</taxon>
        <taxon>Leptospirales</taxon>
        <taxon>Leptospiraceae</taxon>
        <taxon>Leptospira</taxon>
    </lineage>
</organism>
<dbReference type="SUPFAM" id="SSF51735">
    <property type="entry name" value="NAD(P)-binding Rossmann-fold domains"/>
    <property type="match status" value="1"/>
</dbReference>
<dbReference type="InterPro" id="IPR052515">
    <property type="entry name" value="Gfo/Idh/MocA_Oxidoreductase"/>
</dbReference>
<reference evidence="2 3" key="1">
    <citation type="submission" date="2021-02" db="EMBL/GenBank/DDBJ databases">
        <title>Leptospira ainlahdjerensis sp. nov., Leptospira ainazelensis sp. nov., Leptospira abararensis sp. nov. and Leptospira chreensis sp. nov., four new species isolated from water sources in Algeria.</title>
        <authorList>
            <person name="Amara Korba A."/>
            <person name="Kainiu M."/>
            <person name="Vincent A.T."/>
            <person name="Mariet J.-F."/>
            <person name="Veyrier F.J."/>
            <person name="Goarant C."/>
            <person name="Picardeau M."/>
        </authorList>
    </citation>
    <scope>NUCLEOTIDE SEQUENCE [LARGE SCALE GENOMIC DNA]</scope>
    <source>
        <strain evidence="2 3">201903070</strain>
    </source>
</reference>
<accession>A0ABS2UAF1</accession>
<sequence>MKFRTFLIGLGQIGMGYDFDKDPLKFRITHLTAVSNHPNYELVGAYDPVEEARVKFGKKSSANVYIDLKEGLTQTSPDFVIIATPTRTHFEILQIVLESSNPSFLLCEKPLSYNLDESLTMISLCEKKDVRLFVNYQRRYFPSSKKIKSLLEKVNHASGFIKGVCWYSKGLVHNGGHFLNLLQYWLGPIKNGSVIQQNRFLENNDWEPDVFFRFERGDVFFLSSREEDYSNYSIELVTSEGKLSYLRGGEEVFWESKTFDPIYPEYTILDSRKEYLSNDSNFSQYHVLNELVKTMRGQDAEFCDSKSALQINYILNQIMEQSK</sequence>
<name>A0ABS2UAF1_9LEPT</name>
<gene>
    <name evidence="2" type="ORF">JWG45_09240</name>
</gene>
<evidence type="ECO:0000313" key="3">
    <source>
        <dbReference type="Proteomes" id="UP000724686"/>
    </source>
</evidence>